<dbReference type="InterPro" id="IPR009009">
    <property type="entry name" value="RlpA-like_DPBB"/>
</dbReference>
<dbReference type="RefSeq" id="WP_323305881.1">
    <property type="nucleotide sequence ID" value="NZ_JAYGHX010000006.1"/>
</dbReference>
<comment type="caution">
    <text evidence="6">The sequence shown here is derived from an EMBL/GenBank/DDBJ whole genome shotgun (WGS) entry which is preliminary data.</text>
</comment>
<feature type="chain" id="PRO_5044909140" description="Probable endolytic peptidoglycan transglycosylase RlpA" evidence="3">
    <location>
        <begin position="22"/>
        <end position="164"/>
    </location>
</feature>
<keyword evidence="3" id="KW-0732">Signal</keyword>
<keyword evidence="1 3" id="KW-0456">Lyase</keyword>
<evidence type="ECO:0000256" key="2">
    <source>
        <dbReference type="ARBA" id="ARBA00023316"/>
    </source>
</evidence>
<name>A0ABU5RW10_9CYAN</name>
<dbReference type="CDD" id="cd22268">
    <property type="entry name" value="DPBB_RlpA-like"/>
    <property type="match status" value="1"/>
</dbReference>
<gene>
    <name evidence="3" type="primary">rlpA</name>
    <name evidence="6" type="ORF">VB738_11615</name>
</gene>
<evidence type="ECO:0000256" key="3">
    <source>
        <dbReference type="HAMAP-Rule" id="MF_02071"/>
    </source>
</evidence>
<dbReference type="InterPro" id="IPR036908">
    <property type="entry name" value="RlpA-like_sf"/>
</dbReference>
<evidence type="ECO:0000313" key="6">
    <source>
        <dbReference type="EMBL" id="MEA5391903.1"/>
    </source>
</evidence>
<dbReference type="PANTHER" id="PTHR34183">
    <property type="entry name" value="ENDOLYTIC PEPTIDOGLYCAN TRANSGLYCOSYLASE RLPA"/>
    <property type="match status" value="1"/>
</dbReference>
<dbReference type="HAMAP" id="MF_02071">
    <property type="entry name" value="RlpA"/>
    <property type="match status" value="1"/>
</dbReference>
<evidence type="ECO:0000313" key="7">
    <source>
        <dbReference type="Proteomes" id="UP001304461"/>
    </source>
</evidence>
<feature type="domain" description="RlpA-like protein double-psi beta-barrel" evidence="5">
    <location>
        <begin position="71"/>
        <end position="159"/>
    </location>
</feature>
<dbReference type="InterPro" id="IPR012997">
    <property type="entry name" value="RplA"/>
</dbReference>
<evidence type="ECO:0000256" key="4">
    <source>
        <dbReference type="RuleBase" id="RU003495"/>
    </source>
</evidence>
<accession>A0ABU5RW10</accession>
<feature type="signal peptide" evidence="3">
    <location>
        <begin position="1"/>
        <end position="21"/>
    </location>
</feature>
<reference evidence="6 7" key="1">
    <citation type="submission" date="2023-12" db="EMBL/GenBank/DDBJ databases">
        <title>Baltic Sea Cyanobacteria.</title>
        <authorList>
            <person name="Delbaje E."/>
            <person name="Fewer D.P."/>
            <person name="Shishido T.K."/>
        </authorList>
    </citation>
    <scope>NUCLEOTIDE SEQUENCE [LARGE SCALE GENOMIC DNA]</scope>
    <source>
        <strain evidence="6 7">UHCC 0139</strain>
    </source>
</reference>
<evidence type="ECO:0000256" key="1">
    <source>
        <dbReference type="ARBA" id="ARBA00023239"/>
    </source>
</evidence>
<protein>
    <recommendedName>
        <fullName evidence="3">Probable endolytic peptidoglycan transglycosylase RlpA</fullName>
        <ecNumber evidence="3">4.2.2.-</ecNumber>
    </recommendedName>
</protein>
<proteinExistence type="inferred from homology"/>
<organism evidence="6 7">
    <name type="scientific">Cyanobium gracile UHCC 0139</name>
    <dbReference type="NCBI Taxonomy" id="3110308"/>
    <lineage>
        <taxon>Bacteria</taxon>
        <taxon>Bacillati</taxon>
        <taxon>Cyanobacteriota</taxon>
        <taxon>Cyanophyceae</taxon>
        <taxon>Synechococcales</taxon>
        <taxon>Prochlorococcaceae</taxon>
        <taxon>Cyanobium</taxon>
    </lineage>
</organism>
<dbReference type="SUPFAM" id="SSF50685">
    <property type="entry name" value="Barwin-like endoglucanases"/>
    <property type="match status" value="1"/>
</dbReference>
<sequence length="164" mass="17294" precursor="true">MRVTQLLGTAALLFTSSIAPAQAGSLTATQAPGSSVAIRPADFPTNWERFVDEIRTVPTASNLIASAGRVTTGQASWYGPGFFGNRTASGEVLRPGTLTAAHRTLPFGTMVRVTNLWNGRSTVVRINDRGPFHGRRVIDLAHGAAQQLGLTASGIADVKLEVLP</sequence>
<evidence type="ECO:0000259" key="5">
    <source>
        <dbReference type="Pfam" id="PF03330"/>
    </source>
</evidence>
<dbReference type="EC" id="4.2.2.-" evidence="3"/>
<dbReference type="EMBL" id="JAYGHX010000006">
    <property type="protein sequence ID" value="MEA5391903.1"/>
    <property type="molecule type" value="Genomic_DNA"/>
</dbReference>
<dbReference type="Gene3D" id="2.40.40.10">
    <property type="entry name" value="RlpA-like domain"/>
    <property type="match status" value="1"/>
</dbReference>
<dbReference type="Proteomes" id="UP001304461">
    <property type="component" value="Unassembled WGS sequence"/>
</dbReference>
<keyword evidence="7" id="KW-1185">Reference proteome</keyword>
<dbReference type="PANTHER" id="PTHR34183:SF8">
    <property type="entry name" value="ENDOLYTIC PEPTIDOGLYCAN TRANSGLYCOSYLASE RLPA-RELATED"/>
    <property type="match status" value="1"/>
</dbReference>
<dbReference type="InterPro" id="IPR034718">
    <property type="entry name" value="RlpA"/>
</dbReference>
<comment type="function">
    <text evidence="3">Lytic transglycosylase with a strong preference for naked glycan strands that lack stem peptides.</text>
</comment>
<dbReference type="NCBIfam" id="TIGR00413">
    <property type="entry name" value="rlpA"/>
    <property type="match status" value="1"/>
</dbReference>
<dbReference type="Pfam" id="PF03330">
    <property type="entry name" value="DPBB_1"/>
    <property type="match status" value="1"/>
</dbReference>
<comment type="similarity">
    <text evidence="3 4">Belongs to the RlpA family.</text>
</comment>
<keyword evidence="2 3" id="KW-0961">Cell wall biogenesis/degradation</keyword>